<dbReference type="AlphaFoldDB" id="A0A0A9C8F5"/>
<evidence type="ECO:0000313" key="1">
    <source>
        <dbReference type="EMBL" id="JAD69660.1"/>
    </source>
</evidence>
<reference evidence="1" key="2">
    <citation type="journal article" date="2015" name="Data Brief">
        <title>Shoot transcriptome of the giant reed, Arundo donax.</title>
        <authorList>
            <person name="Barrero R.A."/>
            <person name="Guerrero F.D."/>
            <person name="Moolhuijzen P."/>
            <person name="Goolsby J.A."/>
            <person name="Tidwell J."/>
            <person name="Bellgard S.E."/>
            <person name="Bellgard M.I."/>
        </authorList>
    </citation>
    <scope>NUCLEOTIDE SEQUENCE</scope>
    <source>
        <tissue evidence="1">Shoot tissue taken approximately 20 cm above the soil surface</tissue>
    </source>
</reference>
<proteinExistence type="predicted"/>
<protein>
    <submittedName>
        <fullName evidence="1">Uncharacterized protein</fullName>
    </submittedName>
</protein>
<organism evidence="1">
    <name type="scientific">Arundo donax</name>
    <name type="common">Giant reed</name>
    <name type="synonym">Donax arundinaceus</name>
    <dbReference type="NCBI Taxonomy" id="35708"/>
    <lineage>
        <taxon>Eukaryota</taxon>
        <taxon>Viridiplantae</taxon>
        <taxon>Streptophyta</taxon>
        <taxon>Embryophyta</taxon>
        <taxon>Tracheophyta</taxon>
        <taxon>Spermatophyta</taxon>
        <taxon>Magnoliopsida</taxon>
        <taxon>Liliopsida</taxon>
        <taxon>Poales</taxon>
        <taxon>Poaceae</taxon>
        <taxon>PACMAD clade</taxon>
        <taxon>Arundinoideae</taxon>
        <taxon>Arundineae</taxon>
        <taxon>Arundo</taxon>
    </lineage>
</organism>
<sequence>MISTSGHHECNNISLLTHLYSPI</sequence>
<accession>A0A0A9C8F5</accession>
<dbReference type="EMBL" id="GBRH01228235">
    <property type="protein sequence ID" value="JAD69660.1"/>
    <property type="molecule type" value="Transcribed_RNA"/>
</dbReference>
<name>A0A0A9C8F5_ARUDO</name>
<reference evidence="1" key="1">
    <citation type="submission" date="2014-09" db="EMBL/GenBank/DDBJ databases">
        <authorList>
            <person name="Magalhaes I.L.F."/>
            <person name="Oliveira U."/>
            <person name="Santos F.R."/>
            <person name="Vidigal T.H.D.A."/>
            <person name="Brescovit A.D."/>
            <person name="Santos A.J."/>
        </authorList>
    </citation>
    <scope>NUCLEOTIDE SEQUENCE</scope>
    <source>
        <tissue evidence="1">Shoot tissue taken approximately 20 cm above the soil surface</tissue>
    </source>
</reference>